<proteinExistence type="predicted"/>
<evidence type="ECO:0000313" key="2">
    <source>
        <dbReference type="Proteomes" id="UP000663193"/>
    </source>
</evidence>
<dbReference type="AlphaFoldDB" id="A0A7U2I397"/>
<sequence>MAVGVQMMYRCPTSPNTCSSTMTVVLAFQGHSQHRTCYKNMSATRYVPHSPACCSGDSGMRCRSRAS</sequence>
<dbReference type="Proteomes" id="UP000663193">
    <property type="component" value="Chromosome 10"/>
</dbReference>
<evidence type="ECO:0000313" key="1">
    <source>
        <dbReference type="EMBL" id="QRD00215.1"/>
    </source>
</evidence>
<reference evidence="2" key="1">
    <citation type="journal article" date="2021" name="BMC Genomics">
        <title>Chromosome-level genome assembly and manually-curated proteome of model necrotroph Parastagonospora nodorum Sn15 reveals a genome-wide trove of candidate effector homologs, and redundancy of virulence-related functions within an accessory chromosome.</title>
        <authorList>
            <person name="Bertazzoni S."/>
            <person name="Jones D.A.B."/>
            <person name="Phan H.T."/>
            <person name="Tan K.-C."/>
            <person name="Hane J.K."/>
        </authorList>
    </citation>
    <scope>NUCLEOTIDE SEQUENCE [LARGE SCALE GENOMIC DNA]</scope>
    <source>
        <strain evidence="2">SN15 / ATCC MYA-4574 / FGSC 10173)</strain>
    </source>
</reference>
<name>A0A7U2I397_PHANO</name>
<gene>
    <name evidence="1" type="ORF">JI435_305020</name>
</gene>
<organism evidence="1 2">
    <name type="scientific">Phaeosphaeria nodorum (strain SN15 / ATCC MYA-4574 / FGSC 10173)</name>
    <name type="common">Glume blotch fungus</name>
    <name type="synonym">Parastagonospora nodorum</name>
    <dbReference type="NCBI Taxonomy" id="321614"/>
    <lineage>
        <taxon>Eukaryota</taxon>
        <taxon>Fungi</taxon>
        <taxon>Dikarya</taxon>
        <taxon>Ascomycota</taxon>
        <taxon>Pezizomycotina</taxon>
        <taxon>Dothideomycetes</taxon>
        <taxon>Pleosporomycetidae</taxon>
        <taxon>Pleosporales</taxon>
        <taxon>Pleosporineae</taxon>
        <taxon>Phaeosphaeriaceae</taxon>
        <taxon>Parastagonospora</taxon>
    </lineage>
</organism>
<accession>A0A7U2I397</accession>
<protein>
    <submittedName>
        <fullName evidence="1">Uncharacterized protein</fullName>
    </submittedName>
</protein>
<dbReference type="EMBL" id="CP069032">
    <property type="protein sequence ID" value="QRD00215.1"/>
    <property type="molecule type" value="Genomic_DNA"/>
</dbReference>
<dbReference type="VEuPathDB" id="FungiDB:JI435_305020"/>
<keyword evidence="2" id="KW-1185">Reference proteome</keyword>